<dbReference type="InterPro" id="IPR023765">
    <property type="entry name" value="SBP_5_CS"/>
</dbReference>
<evidence type="ECO:0000256" key="5">
    <source>
        <dbReference type="ARBA" id="ARBA00022448"/>
    </source>
</evidence>
<reference evidence="13" key="1">
    <citation type="submission" date="2020-08" db="EMBL/GenBank/DDBJ databases">
        <title>Spodoptera exigua strain:BAW_Kor-Di-RS1 Genome sequencing and assembly.</title>
        <authorList>
            <person name="Kim J."/>
            <person name="Nam H.Y."/>
            <person name="Kwon M."/>
            <person name="Choi J.H."/>
            <person name="Cho S.R."/>
            <person name="Kim G.-H."/>
        </authorList>
    </citation>
    <scope>NUCLEOTIDE SEQUENCE</scope>
    <source>
        <strain evidence="13">BAW_Kor-Di-RS1</strain>
        <tissue evidence="13">Whole-body</tissue>
    </source>
</reference>
<keyword evidence="9" id="KW-0862">Zinc</keyword>
<dbReference type="GO" id="GO:0045148">
    <property type="term" value="F:tripeptide aminopeptidase activity"/>
    <property type="evidence" value="ECO:0007669"/>
    <property type="project" value="InterPro"/>
</dbReference>
<dbReference type="PROSITE" id="PS00759">
    <property type="entry name" value="ARGE_DAPE_CPG2_2"/>
    <property type="match status" value="1"/>
</dbReference>
<dbReference type="NCBIfam" id="NF003976">
    <property type="entry name" value="PRK05469.1"/>
    <property type="match status" value="1"/>
</dbReference>
<organism evidence="13 14">
    <name type="scientific">Spodoptera exigua</name>
    <name type="common">Beet armyworm</name>
    <name type="synonym">Noctua fulgens</name>
    <dbReference type="NCBI Taxonomy" id="7107"/>
    <lineage>
        <taxon>Eukaryota</taxon>
        <taxon>Metazoa</taxon>
        <taxon>Ecdysozoa</taxon>
        <taxon>Arthropoda</taxon>
        <taxon>Hexapoda</taxon>
        <taxon>Insecta</taxon>
        <taxon>Pterygota</taxon>
        <taxon>Neoptera</taxon>
        <taxon>Endopterygota</taxon>
        <taxon>Lepidoptera</taxon>
        <taxon>Glossata</taxon>
        <taxon>Ditrysia</taxon>
        <taxon>Noctuoidea</taxon>
        <taxon>Noctuidae</taxon>
        <taxon>Amphipyrinae</taxon>
        <taxon>Spodoptera</taxon>
    </lineage>
</organism>
<evidence type="ECO:0000313" key="14">
    <source>
        <dbReference type="Proteomes" id="UP000648187"/>
    </source>
</evidence>
<evidence type="ECO:0000256" key="7">
    <source>
        <dbReference type="ARBA" id="ARBA00022729"/>
    </source>
</evidence>
<accession>A0A835G437</accession>
<feature type="domain" description="Solute-binding protein family 5" evidence="11">
    <location>
        <begin position="66"/>
        <end position="449"/>
    </location>
</feature>
<dbReference type="PROSITE" id="PS01040">
    <property type="entry name" value="SBP_BACTERIAL_5"/>
    <property type="match status" value="1"/>
</dbReference>
<dbReference type="CDD" id="cd08504">
    <property type="entry name" value="PBP2_OppA"/>
    <property type="match status" value="1"/>
</dbReference>
<dbReference type="Gene3D" id="3.40.630.10">
    <property type="entry name" value="Zn peptidases"/>
    <property type="match status" value="1"/>
</dbReference>
<dbReference type="SUPFAM" id="SSF55031">
    <property type="entry name" value="Bacterial exopeptidase dimerisation domain"/>
    <property type="match status" value="1"/>
</dbReference>
<evidence type="ECO:0000313" key="13">
    <source>
        <dbReference type="EMBL" id="KAF9404606.1"/>
    </source>
</evidence>
<evidence type="ECO:0000256" key="4">
    <source>
        <dbReference type="ARBA" id="ARBA00006247"/>
    </source>
</evidence>
<dbReference type="NCBIfam" id="TIGR01882">
    <property type="entry name" value="peptidase-T"/>
    <property type="match status" value="1"/>
</dbReference>
<dbReference type="InterPro" id="IPR036264">
    <property type="entry name" value="Bact_exopeptidase_dim_dom"/>
</dbReference>
<dbReference type="GO" id="GO:0008270">
    <property type="term" value="F:zinc ion binding"/>
    <property type="evidence" value="ECO:0007669"/>
    <property type="project" value="InterPro"/>
</dbReference>
<dbReference type="Pfam" id="PF07687">
    <property type="entry name" value="M20_dimer"/>
    <property type="match status" value="1"/>
</dbReference>
<protein>
    <recommendedName>
        <fullName evidence="15">Peptide ABC transporter substrate-binding protein</fullName>
    </recommendedName>
</protein>
<dbReference type="InterPro" id="IPR000914">
    <property type="entry name" value="SBP_5_dom"/>
</dbReference>
<dbReference type="AlphaFoldDB" id="A0A835G437"/>
<dbReference type="SUPFAM" id="SSF53187">
    <property type="entry name" value="Zn-dependent exopeptidases"/>
    <property type="match status" value="1"/>
</dbReference>
<gene>
    <name evidence="13" type="ORF">HW555_014254</name>
</gene>
<dbReference type="InterPro" id="IPR011650">
    <property type="entry name" value="Peptidase_M20_dimer"/>
</dbReference>
<proteinExistence type="inferred from homology"/>
<dbReference type="PROSITE" id="PS00758">
    <property type="entry name" value="ARGE_DAPE_CPG2_1"/>
    <property type="match status" value="1"/>
</dbReference>
<keyword evidence="14" id="KW-1185">Reference proteome</keyword>
<keyword evidence="8" id="KW-0378">Hydrolase</keyword>
<evidence type="ECO:0000259" key="11">
    <source>
        <dbReference type="Pfam" id="PF00496"/>
    </source>
</evidence>
<keyword evidence="7" id="KW-0732">Signal</keyword>
<dbReference type="Proteomes" id="UP000648187">
    <property type="component" value="Unassembled WGS sequence"/>
</dbReference>
<dbReference type="Gene3D" id="3.40.190.10">
    <property type="entry name" value="Periplasmic binding protein-like II"/>
    <property type="match status" value="1"/>
</dbReference>
<feature type="domain" description="Peptidase M20 dimerisation" evidence="12">
    <location>
        <begin position="707"/>
        <end position="771"/>
    </location>
</feature>
<keyword evidence="6" id="KW-0479">Metal-binding</keyword>
<name>A0A835G437_SPOEX</name>
<dbReference type="PANTHER" id="PTHR42994:SF1">
    <property type="entry name" value="PEPTIDASE T"/>
    <property type="match status" value="1"/>
</dbReference>
<dbReference type="GO" id="GO:0005829">
    <property type="term" value="C:cytosol"/>
    <property type="evidence" value="ECO:0007669"/>
    <property type="project" value="TreeGrafter"/>
</dbReference>
<keyword evidence="5" id="KW-0813">Transport</keyword>
<comment type="cofactor">
    <cofactor evidence="1">
        <name>Zn(2+)</name>
        <dbReference type="ChEBI" id="CHEBI:29105"/>
    </cofactor>
</comment>
<dbReference type="NCBIfam" id="NF009920">
    <property type="entry name" value="PRK13381.1"/>
    <property type="match status" value="1"/>
</dbReference>
<comment type="similarity">
    <text evidence="4">Belongs to the peptidase M20A family.</text>
</comment>
<evidence type="ECO:0000256" key="3">
    <source>
        <dbReference type="ARBA" id="ARBA00005695"/>
    </source>
</evidence>
<evidence type="ECO:0000256" key="10">
    <source>
        <dbReference type="SAM" id="MobiDB-lite"/>
    </source>
</evidence>
<evidence type="ECO:0000256" key="2">
    <source>
        <dbReference type="ARBA" id="ARBA00004196"/>
    </source>
</evidence>
<dbReference type="SUPFAM" id="SSF53850">
    <property type="entry name" value="Periplasmic binding protein-like II"/>
    <property type="match status" value="1"/>
</dbReference>
<sequence length="795" mass="88320">MNTCGGNDKKETTKTEAGTIAASQKIEISSPAPLSTLDTTQTMDKNTFTIVQHLFEGLYRFDDDSTPIPGLAEKVEISEDGLTYKFTLKDDIKWSNGEPITAQDFLYSWKKLVTPETIGPNAYLLDNVKNSKAIRNGEKSVDEIGLSAPSDKEFVVELEQAQPSFLTVVSIGWLAPQNQAFVEKQGKDYATDSDHLLYSGPFILTDWDASSDTWTLKQNPEYYDADEVKLEEVKVNTIKEENTGINLYQSGDLDLTRISGQYVQQYSDDPGYITYSDVANYYLDFNKKAGSPLANTHLRKAISQAIDKDALTKSVLNDGSKPLNGLIPRNLYKNPDTSEDFRAFSGDQSVYDVTKAQEEWKKAQSELGDKIKLSLLVSDDDNGKKISEYVQSQLQENLNGLEITINAQPRNNVLQTRKDKDYELSLSGWIAGSSDLDSYFNLYAGDSAYNYGSYENADYDALITDARTVNANTPDKQFENYKEAEEILLSQDAAQVPSEKMSQLLERFLRYVKVNTRSDAASRTTPTTPGQVVLAKIIEQDLIELGLSEIHYNQKNGFLTAALPATTTEAIPTIGFIAHLDTADYNAENIQPKVFENYDGQDVLLNEELEIIMETAEFPNLKDYIAQTLITTDGTTLLGADDKAGIVEIIAAIEYLLVHPEITHGKILLAFGPDEEIGRGADQFDAVNFPAKFAYTIDSGRVGCFEYETFNAAQAVIKIEGTSVHPGTAYGMMVNAIKLGESLDTRLPKEEVPEKTRGYEALRKRSNNTVTFQRADGGVNQQGMGCEWTFEQNVE</sequence>
<evidence type="ECO:0008006" key="15">
    <source>
        <dbReference type="Google" id="ProtNLM"/>
    </source>
</evidence>
<comment type="subcellular location">
    <subcellularLocation>
        <location evidence="2">Cell envelope</location>
    </subcellularLocation>
</comment>
<dbReference type="EMBL" id="JACKWZ010000933">
    <property type="protein sequence ID" value="KAF9404606.1"/>
    <property type="molecule type" value="Genomic_DNA"/>
</dbReference>
<dbReference type="FunFam" id="3.90.76.10:FF:000001">
    <property type="entry name" value="Oligopeptide ABC transporter substrate-binding protein"/>
    <property type="match status" value="1"/>
</dbReference>
<evidence type="ECO:0000259" key="12">
    <source>
        <dbReference type="Pfam" id="PF07687"/>
    </source>
</evidence>
<dbReference type="InterPro" id="IPR001261">
    <property type="entry name" value="ArgE/DapE_CS"/>
</dbReference>
<evidence type="ECO:0000256" key="1">
    <source>
        <dbReference type="ARBA" id="ARBA00001947"/>
    </source>
</evidence>
<dbReference type="FunFam" id="3.10.105.10:FF:000001">
    <property type="entry name" value="Oligopeptide ABC transporter, oligopeptide-binding protein"/>
    <property type="match status" value="1"/>
</dbReference>
<comment type="caution">
    <text evidence="13">The sequence shown here is derived from an EMBL/GenBank/DDBJ whole genome shotgun (WGS) entry which is preliminary data.</text>
</comment>
<feature type="region of interest" description="Disordered" evidence="10">
    <location>
        <begin position="1"/>
        <end position="20"/>
    </location>
</feature>
<dbReference type="PANTHER" id="PTHR42994">
    <property type="entry name" value="PEPTIDASE T"/>
    <property type="match status" value="1"/>
</dbReference>
<dbReference type="Pfam" id="PF00496">
    <property type="entry name" value="SBP_bac_5"/>
    <property type="match status" value="1"/>
</dbReference>
<comment type="similarity">
    <text evidence="3">Belongs to the bacterial solute-binding protein 5 family.</text>
</comment>
<evidence type="ECO:0000256" key="8">
    <source>
        <dbReference type="ARBA" id="ARBA00022801"/>
    </source>
</evidence>
<dbReference type="InterPro" id="IPR010161">
    <property type="entry name" value="Peptidase_M20B"/>
</dbReference>
<evidence type="ECO:0000256" key="6">
    <source>
        <dbReference type="ARBA" id="ARBA00022723"/>
    </source>
</evidence>
<evidence type="ECO:0000256" key="9">
    <source>
        <dbReference type="ARBA" id="ARBA00022833"/>
    </source>
</evidence>
<dbReference type="GO" id="GO:0006518">
    <property type="term" value="P:peptide metabolic process"/>
    <property type="evidence" value="ECO:0007669"/>
    <property type="project" value="InterPro"/>
</dbReference>
<dbReference type="Gene3D" id="3.10.105.10">
    <property type="entry name" value="Dipeptide-binding Protein, Domain 3"/>
    <property type="match status" value="1"/>
</dbReference>
<dbReference type="Gene3D" id="3.90.76.10">
    <property type="entry name" value="Dipeptide-binding Protein, Domain 1"/>
    <property type="match status" value="1"/>
</dbReference>